<organism evidence="3 4">
    <name type="scientific">Oreotrochilus melanogaster</name>
    <dbReference type="NCBI Taxonomy" id="689266"/>
    <lineage>
        <taxon>Eukaryota</taxon>
        <taxon>Metazoa</taxon>
        <taxon>Chordata</taxon>
        <taxon>Craniata</taxon>
        <taxon>Vertebrata</taxon>
        <taxon>Euteleostomi</taxon>
        <taxon>Archelosauria</taxon>
        <taxon>Archosauria</taxon>
        <taxon>Dinosauria</taxon>
        <taxon>Saurischia</taxon>
        <taxon>Theropoda</taxon>
        <taxon>Coelurosauria</taxon>
        <taxon>Aves</taxon>
        <taxon>Neognathae</taxon>
        <taxon>Neoaves</taxon>
        <taxon>Strisores</taxon>
        <taxon>Apodiformes</taxon>
        <taxon>Trochilidae</taxon>
        <taxon>Oreotrochilus</taxon>
    </lineage>
</organism>
<dbReference type="InterPro" id="IPR036305">
    <property type="entry name" value="RGS_sf"/>
</dbReference>
<dbReference type="InterPro" id="IPR053282">
    <property type="entry name" value="RGS_domain-containing"/>
</dbReference>
<dbReference type="OrthoDB" id="9644022at2759"/>
<dbReference type="Proteomes" id="UP000579904">
    <property type="component" value="Unassembled WGS sequence"/>
</dbReference>
<dbReference type="Pfam" id="PF00615">
    <property type="entry name" value="RGS"/>
    <property type="match status" value="1"/>
</dbReference>
<evidence type="ECO:0000256" key="1">
    <source>
        <dbReference type="SAM" id="MobiDB-lite"/>
    </source>
</evidence>
<dbReference type="PANTHER" id="PTHR47079:SF1">
    <property type="entry name" value="REGULATOR OF G-PROTEIN SIGNALING PROTEIN-LIKE"/>
    <property type="match status" value="1"/>
</dbReference>
<feature type="region of interest" description="Disordered" evidence="1">
    <location>
        <begin position="480"/>
        <end position="554"/>
    </location>
</feature>
<dbReference type="AlphaFoldDB" id="A0A7L3NR66"/>
<keyword evidence="4" id="KW-1185">Reference proteome</keyword>
<evidence type="ECO:0000259" key="2">
    <source>
        <dbReference type="PROSITE" id="PS50132"/>
    </source>
</evidence>
<dbReference type="EMBL" id="VZUB01050523">
    <property type="protein sequence ID" value="NXU81435.1"/>
    <property type="molecule type" value="Genomic_DNA"/>
</dbReference>
<evidence type="ECO:0000313" key="4">
    <source>
        <dbReference type="Proteomes" id="UP000579904"/>
    </source>
</evidence>
<feature type="compositionally biased region" description="Polar residues" evidence="1">
    <location>
        <begin position="251"/>
        <end position="261"/>
    </location>
</feature>
<dbReference type="SUPFAM" id="SSF48097">
    <property type="entry name" value="Regulator of G-protein signaling, RGS"/>
    <property type="match status" value="3"/>
</dbReference>
<feature type="compositionally biased region" description="Basic and acidic residues" evidence="1">
    <location>
        <begin position="512"/>
        <end position="531"/>
    </location>
</feature>
<dbReference type="PANTHER" id="PTHR47079">
    <property type="entry name" value="REGULATOR OF G-PROTEIN SIGNALING PROTEIN-LIKE"/>
    <property type="match status" value="1"/>
</dbReference>
<feature type="domain" description="RGS" evidence="2">
    <location>
        <begin position="565"/>
        <end position="629"/>
    </location>
</feature>
<reference evidence="3 4" key="1">
    <citation type="submission" date="2019-09" db="EMBL/GenBank/DDBJ databases">
        <title>Bird 10,000 Genomes (B10K) Project - Family phase.</title>
        <authorList>
            <person name="Zhang G."/>
        </authorList>
    </citation>
    <scope>NUCLEOTIDE SEQUENCE [LARGE SCALE GENOMIC DNA]</scope>
    <source>
        <strain evidence="3">OUT-0002</strain>
    </source>
</reference>
<dbReference type="InterPro" id="IPR044926">
    <property type="entry name" value="RGS_subdomain_2"/>
</dbReference>
<gene>
    <name evidence="3" type="primary">Rgsl1_1</name>
    <name evidence="3" type="ORF">OREMEL_R04961</name>
</gene>
<proteinExistence type="predicted"/>
<comment type="caution">
    <text evidence="3">The sequence shown here is derived from an EMBL/GenBank/DDBJ whole genome shotgun (WGS) entry which is preliminary data.</text>
</comment>
<dbReference type="Gene3D" id="1.10.167.10">
    <property type="entry name" value="Regulator of G-protein Signalling 4, domain 2"/>
    <property type="match status" value="1"/>
</dbReference>
<dbReference type="PROSITE" id="PS50132">
    <property type="entry name" value="RGS"/>
    <property type="match status" value="1"/>
</dbReference>
<feature type="compositionally biased region" description="Basic and acidic residues" evidence="1">
    <location>
        <begin position="488"/>
        <end position="504"/>
    </location>
</feature>
<sequence>AKLLNWQSADQWLLEKCISGSRGMWRFRAFIQGMPGEELTDFWLTTERLLGLNESDAKQRDTYLSLVHRLKATHLREGSSVVTLCGATSGPKSRCIQPISTTREMLSKMQAQALFVIQSYWLPKFFIHCKMGMAEEKSCKPLLQEYGERLSQADAQEPSDFPEHLYTMCIKRSRGSSGPYCSKKSKAKIWTTVKVGRNTQEMKTLGFPAQPGRQLGPVGGREEPCVDKDAWGPVPQQAEHLATPAFGGKGRTTSPQRSNVGQCEGEALSDLHLSAPSAQQPAETLSFLPWALSAEGCAGRPFRRFLERQDRPVETQLLDLWQDLEEFLPVVLDPGRENGFFLRHLIGEKISKSHLEEETIRQLPLEVETLRSLRNHLMAAEFSPWIYRAQKEICKVLCCSYEEFLADDDRTFLQFMAPQDDIQMPKVQGHAVEEDKCFILSQRINESLKLSQALHGTRNLESLSSEHWQLIAMPSLWEESSIPSTPKEQIEKGKGDADSRKPVQTDELAEDSSSKKKEPPCPRSPEDDTKTKNRKKKTVVMVGSPASPADSTTVVVEKPSRRPRHFVKVLHSSAHLKFFKWFLEEHDAEEPLSFWLDVEKLVAETSPKMKNFLIDRIVRKYFHAQIPAEEQLGCHSSIISEIRETKVVSPLMLMTAQVLVQKAMEKRWFKEYQDLFPPEDTSRADRGLRHRMGQFMTGKRQWAWYAIQAIIRSISKFQREMNNQKRRVEFEHFLRQELRNKEESMA</sequence>
<feature type="non-terminal residue" evidence="3">
    <location>
        <position position="1"/>
    </location>
</feature>
<feature type="non-terminal residue" evidence="3">
    <location>
        <position position="746"/>
    </location>
</feature>
<protein>
    <submittedName>
        <fullName evidence="3">RGSL protein</fullName>
    </submittedName>
</protein>
<accession>A0A7L3NR66</accession>
<dbReference type="InterPro" id="IPR016137">
    <property type="entry name" value="RGS"/>
</dbReference>
<feature type="region of interest" description="Disordered" evidence="1">
    <location>
        <begin position="241"/>
        <end position="261"/>
    </location>
</feature>
<name>A0A7L3NR66_9AVES</name>
<evidence type="ECO:0000313" key="3">
    <source>
        <dbReference type="EMBL" id="NXU81435.1"/>
    </source>
</evidence>